<dbReference type="Proteomes" id="UP001597118">
    <property type="component" value="Unassembled WGS sequence"/>
</dbReference>
<proteinExistence type="predicted"/>
<dbReference type="InterPro" id="IPR011704">
    <property type="entry name" value="ATPase_dyneun-rel_AAA"/>
</dbReference>
<dbReference type="Pfam" id="PF00004">
    <property type="entry name" value="AAA"/>
    <property type="match status" value="1"/>
</dbReference>
<dbReference type="InterPro" id="IPR052934">
    <property type="entry name" value="Methyl-DNA_Rec/Restrict_Enz"/>
</dbReference>
<dbReference type="PANTHER" id="PTHR37291:SF1">
    <property type="entry name" value="TYPE IV METHYL-DIRECTED RESTRICTION ENZYME ECOKMCRB SUBUNIT"/>
    <property type="match status" value="1"/>
</dbReference>
<dbReference type="InterPro" id="IPR003593">
    <property type="entry name" value="AAA+_ATPase"/>
</dbReference>
<name>A0ABW4IDY3_9SPHI</name>
<protein>
    <submittedName>
        <fullName evidence="2">AAA family ATPase</fullName>
    </submittedName>
</protein>
<dbReference type="Pfam" id="PF07728">
    <property type="entry name" value="AAA_5"/>
    <property type="match status" value="1"/>
</dbReference>
<feature type="domain" description="AAA+ ATPase" evidence="1">
    <location>
        <begin position="149"/>
        <end position="554"/>
    </location>
</feature>
<reference evidence="3" key="1">
    <citation type="journal article" date="2019" name="Int. J. Syst. Evol. Microbiol.">
        <title>The Global Catalogue of Microorganisms (GCM) 10K type strain sequencing project: providing services to taxonomists for standard genome sequencing and annotation.</title>
        <authorList>
            <consortium name="The Broad Institute Genomics Platform"/>
            <consortium name="The Broad Institute Genome Sequencing Center for Infectious Disease"/>
            <person name="Wu L."/>
            <person name="Ma J."/>
        </authorList>
    </citation>
    <scope>NUCLEOTIDE SEQUENCE [LARGE SCALE GENOMIC DNA]</scope>
    <source>
        <strain evidence="3">CCUG 53762</strain>
    </source>
</reference>
<accession>A0ABW4IDY3</accession>
<gene>
    <name evidence="2" type="ORF">ACFSAH_11810</name>
</gene>
<evidence type="ECO:0000313" key="3">
    <source>
        <dbReference type="Proteomes" id="UP001597118"/>
    </source>
</evidence>
<comment type="caution">
    <text evidence="2">The sequence shown here is derived from an EMBL/GenBank/DDBJ whole genome shotgun (WGS) entry which is preliminary data.</text>
</comment>
<dbReference type="SMART" id="SM00382">
    <property type="entry name" value="AAA"/>
    <property type="match status" value="1"/>
</dbReference>
<dbReference type="PANTHER" id="PTHR37291">
    <property type="entry name" value="5-METHYLCYTOSINE-SPECIFIC RESTRICTION ENZYME B"/>
    <property type="match status" value="1"/>
</dbReference>
<dbReference type="InterPro" id="IPR003959">
    <property type="entry name" value="ATPase_AAA_core"/>
</dbReference>
<dbReference type="InterPro" id="IPR027417">
    <property type="entry name" value="P-loop_NTPase"/>
</dbReference>
<evidence type="ECO:0000259" key="1">
    <source>
        <dbReference type="SMART" id="SM00382"/>
    </source>
</evidence>
<dbReference type="RefSeq" id="WP_379662946.1">
    <property type="nucleotide sequence ID" value="NZ_JBHUDG010000018.1"/>
</dbReference>
<dbReference type="EMBL" id="JBHUDG010000018">
    <property type="protein sequence ID" value="MFD1630569.1"/>
    <property type="molecule type" value="Genomic_DNA"/>
</dbReference>
<dbReference type="Gene3D" id="3.40.50.300">
    <property type="entry name" value="P-loop containing nucleotide triphosphate hydrolases"/>
    <property type="match status" value="2"/>
</dbReference>
<sequence>MKSYWKLGCRWGSKSKGKPLFFDLLIKYGIVISWENKDYRCGGNILLTDGHTVLGVARTTDTRKPVFDFPHYKEEFEALQIEYCQDLYVYNAYIIKLDLNNRFRFQTQTGICGINKKEIRDRMDSILAFHRNDFEKMLSIKKYIDLVKYKKQIILQGPPGTGKTKLAKEIAREIIGFTAPLNNDKELNEALIKNFIKVGQNFNSVHGNTSYKVKDVLDNKIILSGNDIEDKSITYNKIIEVYNLGRWQRSLDNGNDRGAGAIAKYIYDNIAERIIKSKIGDSEQFKLVQFHPSYTYEDFVRGIVSESKGENIEYKNINKTLGLFAEEALKNYLDSKKDVATISKESSIKSHFEAFKEYLNDKIENAEGYFSLTKSVGLISTDDENAFRYKGENEGWLKNGNRILHKDILQAYSDGNLDRQDIKKNQNISGLARQHASYFVRVLNLFQEFLDKNKLKVKEVKTSEKVALQNYVLIIDEINRANLSSVLGELIYALEYRGEAVASMYAVEDSINEDKSTLILPPNLYIIGTMNTADRSLGHIDYAIRRRFAFVDVLPEYLNTNDELIFHSNLFRAVSEMFVKDFDPEIKYTAENTLNNDVYLSSEFEAKDVWLGHSYFIQIIEKDEKGNQLLIPENMELRLEYEIKPILMEYVKDGVLKPSAIDKIKELTI</sequence>
<evidence type="ECO:0000313" key="2">
    <source>
        <dbReference type="EMBL" id="MFD1630569.1"/>
    </source>
</evidence>
<keyword evidence="3" id="KW-1185">Reference proteome</keyword>
<organism evidence="2 3">
    <name type="scientific">Pseudopedobacter beijingensis</name>
    <dbReference type="NCBI Taxonomy" id="1207056"/>
    <lineage>
        <taxon>Bacteria</taxon>
        <taxon>Pseudomonadati</taxon>
        <taxon>Bacteroidota</taxon>
        <taxon>Sphingobacteriia</taxon>
        <taxon>Sphingobacteriales</taxon>
        <taxon>Sphingobacteriaceae</taxon>
        <taxon>Pseudopedobacter</taxon>
    </lineage>
</organism>
<dbReference type="SUPFAM" id="SSF52540">
    <property type="entry name" value="P-loop containing nucleoside triphosphate hydrolases"/>
    <property type="match status" value="1"/>
</dbReference>